<dbReference type="EMBL" id="DRBS01000240">
    <property type="protein sequence ID" value="HDD44437.1"/>
    <property type="molecule type" value="Genomic_DNA"/>
</dbReference>
<dbReference type="EC" id="2.7.7.70" evidence="1"/>
<dbReference type="Gene3D" id="3.60.110.10">
    <property type="entry name" value="Carbon-nitrogen hydrolase"/>
    <property type="match status" value="1"/>
</dbReference>
<dbReference type="InterPro" id="IPR014729">
    <property type="entry name" value="Rossmann-like_a/b/a_fold"/>
</dbReference>
<evidence type="ECO:0000256" key="1">
    <source>
        <dbReference type="ARBA" id="ARBA00012519"/>
    </source>
</evidence>
<evidence type="ECO:0000256" key="4">
    <source>
        <dbReference type="ARBA" id="ARBA00022741"/>
    </source>
</evidence>
<dbReference type="Gene3D" id="3.40.50.620">
    <property type="entry name" value="HUPs"/>
    <property type="match status" value="1"/>
</dbReference>
<dbReference type="Pfam" id="PF00795">
    <property type="entry name" value="CN_hydrolase"/>
    <property type="match status" value="1"/>
</dbReference>
<dbReference type="SUPFAM" id="SSF52374">
    <property type="entry name" value="Nucleotidylyl transferase"/>
    <property type="match status" value="1"/>
</dbReference>
<proteinExistence type="predicted"/>
<dbReference type="PANTHER" id="PTHR43793">
    <property type="entry name" value="FAD SYNTHASE"/>
    <property type="match status" value="1"/>
</dbReference>
<dbReference type="PROSITE" id="PS50263">
    <property type="entry name" value="CN_HYDROLASE"/>
    <property type="match status" value="1"/>
</dbReference>
<dbReference type="NCBIfam" id="TIGR02199">
    <property type="entry name" value="rfaE_dom_II"/>
    <property type="match status" value="1"/>
</dbReference>
<comment type="catalytic activity">
    <reaction evidence="7">
        <text>D-glycero-beta-D-manno-heptose 1-phosphate + ATP + H(+) = ADP-D-glycero-beta-D-manno-heptose + diphosphate</text>
        <dbReference type="Rhea" id="RHEA:27465"/>
        <dbReference type="ChEBI" id="CHEBI:15378"/>
        <dbReference type="ChEBI" id="CHEBI:30616"/>
        <dbReference type="ChEBI" id="CHEBI:33019"/>
        <dbReference type="ChEBI" id="CHEBI:59967"/>
        <dbReference type="ChEBI" id="CHEBI:61593"/>
        <dbReference type="EC" id="2.7.7.70"/>
    </reaction>
</comment>
<dbReference type="InterPro" id="IPR036526">
    <property type="entry name" value="C-N_Hydrolase_sf"/>
</dbReference>
<sequence>MLKISLVQMEVKHSLEDNLQKIKDFIKIAKGDLVFFPELALTGYKFPFDLFSQENINKALLEVQKLIKNYKKYVLLGAPHYEKNKIYNAVYSISPQSIEVLAEKFLLFPEMDKIFSSGEKRKFLEINGLKIGIIICFELRSPEITRTLIKEGIDLLAVFAQWPKARIKHWEVLLKARAIENQIFVVGINAISQIENFIIAGNSLSFSPCGDVLNKKSEKEEIIEVSFPLKLEKLPYPMKTPCLRFSHKIKSLDELKSIIQKRKKKGQIMVFTNGCFDILHAGHIHYLNSARALGDFLVVGLNSDKSVKKIKGFLRPINSQEERAYTLASLECVDYIVLFDEETPERLIKALKPDVLVKGADWEENKIVGANFVRSYGGKVKRISFKFDTSTTKIIEKILKIYKN</sequence>
<evidence type="ECO:0000256" key="6">
    <source>
        <dbReference type="ARBA" id="ARBA00023277"/>
    </source>
</evidence>
<gene>
    <name evidence="9" type="primary">rfaE2</name>
    <name evidence="9" type="ORF">ENG63_06220</name>
</gene>
<dbReference type="Pfam" id="PF01467">
    <property type="entry name" value="CTP_transf_like"/>
    <property type="match status" value="1"/>
</dbReference>
<reference evidence="9" key="1">
    <citation type="journal article" date="2020" name="mSystems">
        <title>Genome- and Community-Level Interaction Insights into Carbon Utilization and Element Cycling Functions of Hydrothermarchaeota in Hydrothermal Sediment.</title>
        <authorList>
            <person name="Zhou Z."/>
            <person name="Liu Y."/>
            <person name="Xu W."/>
            <person name="Pan J."/>
            <person name="Luo Z.H."/>
            <person name="Li M."/>
        </authorList>
    </citation>
    <scope>NUCLEOTIDE SEQUENCE [LARGE SCALE GENOMIC DNA]</scope>
    <source>
        <strain evidence="9">HyVt-233</strain>
    </source>
</reference>
<keyword evidence="2" id="KW-0808">Transferase</keyword>
<comment type="caution">
    <text evidence="9">The sequence shown here is derived from an EMBL/GenBank/DDBJ whole genome shotgun (WGS) entry which is preliminary data.</text>
</comment>
<evidence type="ECO:0000313" key="9">
    <source>
        <dbReference type="EMBL" id="HDD44437.1"/>
    </source>
</evidence>
<keyword evidence="6" id="KW-0119">Carbohydrate metabolism</keyword>
<dbReference type="GO" id="GO:0005524">
    <property type="term" value="F:ATP binding"/>
    <property type="evidence" value="ECO:0007669"/>
    <property type="project" value="UniProtKB-KW"/>
</dbReference>
<dbReference type="PANTHER" id="PTHR43793:SF2">
    <property type="entry name" value="BIFUNCTIONAL PROTEIN HLDE"/>
    <property type="match status" value="1"/>
</dbReference>
<dbReference type="InterPro" id="IPR004821">
    <property type="entry name" value="Cyt_trans-like"/>
</dbReference>
<dbReference type="AlphaFoldDB" id="A0A7C0Y4Q0"/>
<dbReference type="NCBIfam" id="TIGR00125">
    <property type="entry name" value="cyt_tran_rel"/>
    <property type="match status" value="1"/>
</dbReference>
<dbReference type="GO" id="GO:0016773">
    <property type="term" value="F:phosphotransferase activity, alcohol group as acceptor"/>
    <property type="evidence" value="ECO:0007669"/>
    <property type="project" value="InterPro"/>
</dbReference>
<feature type="domain" description="CN hydrolase" evidence="8">
    <location>
        <begin position="2"/>
        <end position="229"/>
    </location>
</feature>
<dbReference type="GO" id="GO:0016779">
    <property type="term" value="F:nucleotidyltransferase activity"/>
    <property type="evidence" value="ECO:0007669"/>
    <property type="project" value="UniProtKB-KW"/>
</dbReference>
<evidence type="ECO:0000256" key="7">
    <source>
        <dbReference type="ARBA" id="ARBA00047428"/>
    </source>
</evidence>
<dbReference type="InterPro" id="IPR003010">
    <property type="entry name" value="C-N_Hydrolase"/>
</dbReference>
<keyword evidence="3 9" id="KW-0548">Nucleotidyltransferase</keyword>
<accession>A0A7C0Y4Q0</accession>
<keyword evidence="5" id="KW-0067">ATP-binding</keyword>
<dbReference type="SUPFAM" id="SSF56317">
    <property type="entry name" value="Carbon-nitrogen hydrolase"/>
    <property type="match status" value="1"/>
</dbReference>
<protein>
    <recommendedName>
        <fullName evidence="1">D-glycero-beta-D-manno-heptose 1-phosphate adenylyltransferase</fullName>
        <ecNumber evidence="1">2.7.7.70</ecNumber>
    </recommendedName>
</protein>
<evidence type="ECO:0000256" key="3">
    <source>
        <dbReference type="ARBA" id="ARBA00022695"/>
    </source>
</evidence>
<dbReference type="InterPro" id="IPR050385">
    <property type="entry name" value="Archaeal_FAD_synthase"/>
</dbReference>
<evidence type="ECO:0000256" key="5">
    <source>
        <dbReference type="ARBA" id="ARBA00022840"/>
    </source>
</evidence>
<name>A0A7C0Y4Q0_DESA2</name>
<dbReference type="GO" id="GO:0005975">
    <property type="term" value="P:carbohydrate metabolic process"/>
    <property type="evidence" value="ECO:0007669"/>
    <property type="project" value="InterPro"/>
</dbReference>
<evidence type="ECO:0000259" key="8">
    <source>
        <dbReference type="PROSITE" id="PS50263"/>
    </source>
</evidence>
<dbReference type="InterPro" id="IPR011914">
    <property type="entry name" value="RfaE_dom_II"/>
</dbReference>
<organism evidence="9">
    <name type="scientific">Desulfofervidus auxilii</name>
    <dbReference type="NCBI Taxonomy" id="1621989"/>
    <lineage>
        <taxon>Bacteria</taxon>
        <taxon>Pseudomonadati</taxon>
        <taxon>Thermodesulfobacteriota</taxon>
        <taxon>Candidatus Desulfofervidia</taxon>
        <taxon>Candidatus Desulfofervidales</taxon>
        <taxon>Candidatus Desulfofervidaceae</taxon>
        <taxon>Candidatus Desulfofervidus</taxon>
    </lineage>
</organism>
<keyword evidence="4" id="KW-0547">Nucleotide-binding</keyword>
<dbReference type="Proteomes" id="UP000886289">
    <property type="component" value="Unassembled WGS sequence"/>
</dbReference>
<evidence type="ECO:0000256" key="2">
    <source>
        <dbReference type="ARBA" id="ARBA00022679"/>
    </source>
</evidence>